<comment type="subcellular location">
    <subcellularLocation>
        <location evidence="1">Host cell</location>
    </subcellularLocation>
    <subcellularLocation>
        <location evidence="2">Secreted</location>
    </subcellularLocation>
</comment>
<proteinExistence type="predicted"/>
<name>A0A397T5P7_9GLOM</name>
<organism evidence="6 7">
    <name type="scientific">Glomus cerebriforme</name>
    <dbReference type="NCBI Taxonomy" id="658196"/>
    <lineage>
        <taxon>Eukaryota</taxon>
        <taxon>Fungi</taxon>
        <taxon>Fungi incertae sedis</taxon>
        <taxon>Mucoromycota</taxon>
        <taxon>Glomeromycotina</taxon>
        <taxon>Glomeromycetes</taxon>
        <taxon>Glomerales</taxon>
        <taxon>Glomeraceae</taxon>
        <taxon>Glomus</taxon>
    </lineage>
</organism>
<dbReference type="GO" id="GO:0043657">
    <property type="term" value="C:host cell"/>
    <property type="evidence" value="ECO:0007669"/>
    <property type="project" value="UniProtKB-SubCell"/>
</dbReference>
<evidence type="ECO:0000256" key="1">
    <source>
        <dbReference type="ARBA" id="ARBA00004340"/>
    </source>
</evidence>
<sequence>MSINGTPITLWCLEYGSSSFSITIRNNNSIFDLKKTIFEKISVPVESNTPDGLMTDENEIKIAMQKVGNTFHGIQDNNIRVVVRVPVATEQSVIPETYYYTKIPSKVIDFEIKLNVFIQALKKTEFDAEMANNIFKLSDDAHFLRISTESLELYICKCYNDLLDVVFDDKIRKLHISGNPGIGKTFFGYYLLYTFLKDDCAKIIIYDDNIKKDEVIIFNKNIGKLLPVITCDILNFLFDENTWYIMNRKKPIGTKIVAKPILICSPKKDHFYEFDKVSVKKVRELYEKWEGIPQYILKCAFNDNIHKKLEQAITKCDEKVLQYIGESGNSKDDKEEMEVEEEVEEVKEVDYKGKGRAIAEVEKVEKVDEESYMQIIIKFASDYVGERITAKLKDLLISRINSEVEVVLDREESKKPDSNNGPSVEQIIPQDDVLNLPARMLSTFEIERKISNLTTVRKTPVARGSRGLSSFAARSSSSVKELSKLSTETETETLTIPNIPAKRRGRPKGARGKRNKK</sequence>
<dbReference type="InterPro" id="IPR045379">
    <property type="entry name" value="Crinkler_N"/>
</dbReference>
<dbReference type="STRING" id="658196.A0A397T5P7"/>
<dbReference type="GO" id="GO:0005576">
    <property type="term" value="C:extracellular region"/>
    <property type="evidence" value="ECO:0007669"/>
    <property type="project" value="UniProtKB-SubCell"/>
</dbReference>
<keyword evidence="3" id="KW-0964">Secreted</keyword>
<protein>
    <recommendedName>
        <fullName evidence="5">Crinkler effector protein N-terminal domain-containing protein</fullName>
    </recommendedName>
</protein>
<dbReference type="PANTHER" id="PTHR33129">
    <property type="entry name" value="PROTEIN KINASE DOMAIN-CONTAINING PROTEIN-RELATED"/>
    <property type="match status" value="1"/>
</dbReference>
<evidence type="ECO:0000256" key="3">
    <source>
        <dbReference type="ARBA" id="ARBA00022525"/>
    </source>
</evidence>
<dbReference type="PANTHER" id="PTHR33129:SF1">
    <property type="entry name" value="ATP-BINDING PROTEIN"/>
    <property type="match status" value="1"/>
</dbReference>
<feature type="domain" description="Crinkler effector protein N-terminal" evidence="5">
    <location>
        <begin position="8"/>
        <end position="43"/>
    </location>
</feature>
<evidence type="ECO:0000313" key="6">
    <source>
        <dbReference type="EMBL" id="RIA93650.1"/>
    </source>
</evidence>
<dbReference type="Proteomes" id="UP000265703">
    <property type="component" value="Unassembled WGS sequence"/>
</dbReference>
<feature type="compositionally biased region" description="Basic residues" evidence="4">
    <location>
        <begin position="501"/>
        <end position="517"/>
    </location>
</feature>
<feature type="compositionally biased region" description="Low complexity" evidence="4">
    <location>
        <begin position="464"/>
        <end position="495"/>
    </location>
</feature>
<dbReference type="EMBL" id="QKYT01000100">
    <property type="protein sequence ID" value="RIA93650.1"/>
    <property type="molecule type" value="Genomic_DNA"/>
</dbReference>
<evidence type="ECO:0000313" key="7">
    <source>
        <dbReference type="Proteomes" id="UP000265703"/>
    </source>
</evidence>
<keyword evidence="7" id="KW-1185">Reference proteome</keyword>
<dbReference type="InterPro" id="IPR052980">
    <property type="entry name" value="Crinkler_effector"/>
</dbReference>
<dbReference type="Pfam" id="PF20147">
    <property type="entry name" value="Crinkler"/>
    <property type="match status" value="1"/>
</dbReference>
<feature type="region of interest" description="Disordered" evidence="4">
    <location>
        <begin position="409"/>
        <end position="428"/>
    </location>
</feature>
<dbReference type="AlphaFoldDB" id="A0A397T5P7"/>
<accession>A0A397T5P7</accession>
<gene>
    <name evidence="6" type="ORF">C1645_819173</name>
</gene>
<feature type="region of interest" description="Disordered" evidence="4">
    <location>
        <begin position="464"/>
        <end position="517"/>
    </location>
</feature>
<evidence type="ECO:0000256" key="2">
    <source>
        <dbReference type="ARBA" id="ARBA00004613"/>
    </source>
</evidence>
<evidence type="ECO:0000259" key="5">
    <source>
        <dbReference type="Pfam" id="PF20147"/>
    </source>
</evidence>
<dbReference type="OrthoDB" id="2444478at2759"/>
<reference evidence="6 7" key="1">
    <citation type="submission" date="2018-06" db="EMBL/GenBank/DDBJ databases">
        <title>Comparative genomics reveals the genomic features of Rhizophagus irregularis, R. cerebriforme, R. diaphanum and Gigaspora rosea, and their symbiotic lifestyle signature.</title>
        <authorList>
            <person name="Morin E."/>
            <person name="San Clemente H."/>
            <person name="Chen E.C.H."/>
            <person name="De La Providencia I."/>
            <person name="Hainaut M."/>
            <person name="Kuo A."/>
            <person name="Kohler A."/>
            <person name="Murat C."/>
            <person name="Tang N."/>
            <person name="Roy S."/>
            <person name="Loubradou J."/>
            <person name="Henrissat B."/>
            <person name="Grigoriev I.V."/>
            <person name="Corradi N."/>
            <person name="Roux C."/>
            <person name="Martin F.M."/>
        </authorList>
    </citation>
    <scope>NUCLEOTIDE SEQUENCE [LARGE SCALE GENOMIC DNA]</scope>
    <source>
        <strain evidence="6 7">DAOM 227022</strain>
    </source>
</reference>
<evidence type="ECO:0000256" key="4">
    <source>
        <dbReference type="SAM" id="MobiDB-lite"/>
    </source>
</evidence>
<comment type="caution">
    <text evidence="6">The sequence shown here is derived from an EMBL/GenBank/DDBJ whole genome shotgun (WGS) entry which is preliminary data.</text>
</comment>